<dbReference type="GO" id="GO:0016020">
    <property type="term" value="C:membrane"/>
    <property type="evidence" value="ECO:0007669"/>
    <property type="project" value="UniProtKB-SubCell"/>
</dbReference>
<keyword evidence="4 6" id="KW-0472">Membrane</keyword>
<dbReference type="OrthoDB" id="5329176at2759"/>
<reference evidence="9" key="2">
    <citation type="submission" date="2019-10" db="EMBL/GenBank/DDBJ databases">
        <authorList>
            <consortium name="NCBI Genome Project"/>
        </authorList>
    </citation>
    <scope>NUCLEOTIDE SEQUENCE</scope>
    <source>
        <strain evidence="9">NI907</strain>
    </source>
</reference>
<feature type="transmembrane region" description="Helical" evidence="6">
    <location>
        <begin position="174"/>
        <end position="197"/>
    </location>
</feature>
<feature type="transmembrane region" description="Helical" evidence="6">
    <location>
        <begin position="48"/>
        <end position="74"/>
    </location>
</feature>
<feature type="transmembrane region" description="Helical" evidence="6">
    <location>
        <begin position="131"/>
        <end position="154"/>
    </location>
</feature>
<evidence type="ECO:0000259" key="7">
    <source>
        <dbReference type="Pfam" id="PF20684"/>
    </source>
</evidence>
<dbReference type="Pfam" id="PF20684">
    <property type="entry name" value="Fung_rhodopsin"/>
    <property type="match status" value="1"/>
</dbReference>
<dbReference type="KEGG" id="pgri:PgNI_06530"/>
<keyword evidence="8" id="KW-1185">Reference proteome</keyword>
<dbReference type="PANTHER" id="PTHR33048">
    <property type="entry name" value="PTH11-LIKE INTEGRAL MEMBRANE PROTEIN (AFU_ORTHOLOGUE AFUA_5G11245)"/>
    <property type="match status" value="1"/>
</dbReference>
<sequence length="346" mass="38092">MDFVFPVETVSQKAFIALAVVFTFIATASLGLRLMARRINQRALGLDDYLVLSSWVLLLGYQGINISAVIYGGMGFHAKEIETRFGIVPGESRFMKYFLAMSIVWCGNLALTKVAILALYCKIFTMRPFIIAARCATALVISCTTIMAIGSLTICRPLDFFWNKTIADGYCGDISALWIATASISLTTDFIVLLLPMPHLYTLEIKRSLKLALFGAFSLGVVTCVIGAVRLYMLAHYDPSDPPYNALPMMLLGFIEPAMGITLGCVPVLRPLLDRRHSNERVRSSKLIPLSSYAASTAGVQSRATRYHQTIDSSSEPQLYPPPGAITVEKSWDVYNSTPTPTRETC</sequence>
<feature type="domain" description="Rhodopsin" evidence="7">
    <location>
        <begin position="32"/>
        <end position="275"/>
    </location>
</feature>
<dbReference type="InterPro" id="IPR049326">
    <property type="entry name" value="Rhodopsin_dom_fungi"/>
</dbReference>
<accession>A0A6P8B5V3</accession>
<feature type="transmembrane region" description="Helical" evidence="6">
    <location>
        <begin position="249"/>
        <end position="273"/>
    </location>
</feature>
<dbReference type="Proteomes" id="UP000515153">
    <property type="component" value="Chromosome I"/>
</dbReference>
<feature type="transmembrane region" description="Helical" evidence="6">
    <location>
        <begin position="209"/>
        <end position="229"/>
    </location>
</feature>
<protein>
    <recommendedName>
        <fullName evidence="7">Rhodopsin domain-containing protein</fullName>
    </recommendedName>
</protein>
<evidence type="ECO:0000256" key="2">
    <source>
        <dbReference type="ARBA" id="ARBA00022692"/>
    </source>
</evidence>
<evidence type="ECO:0000256" key="1">
    <source>
        <dbReference type="ARBA" id="ARBA00004141"/>
    </source>
</evidence>
<keyword evidence="2 6" id="KW-0812">Transmembrane</keyword>
<evidence type="ECO:0000256" key="3">
    <source>
        <dbReference type="ARBA" id="ARBA00022989"/>
    </source>
</evidence>
<dbReference type="PANTHER" id="PTHR33048:SF57">
    <property type="entry name" value="INTEGRAL MEMBRANE PROTEIN-RELATED"/>
    <property type="match status" value="1"/>
</dbReference>
<reference evidence="8 9" key="1">
    <citation type="journal article" date="2019" name="Mol. Biol. Evol.">
        <title>Blast fungal genomes show frequent chromosomal changes, gene gains and losses, and effector gene turnover.</title>
        <authorList>
            <person name="Gomez Luciano L.B."/>
            <person name="Jason Tsai I."/>
            <person name="Chuma I."/>
            <person name="Tosa Y."/>
            <person name="Chen Y.H."/>
            <person name="Li J.Y."/>
            <person name="Li M.Y."/>
            <person name="Jade Lu M.Y."/>
            <person name="Nakayashiki H."/>
            <person name="Li W.H."/>
        </authorList>
    </citation>
    <scope>NUCLEOTIDE SEQUENCE [LARGE SCALE GENOMIC DNA]</scope>
    <source>
        <strain evidence="8 9">NI907</strain>
    </source>
</reference>
<proteinExistence type="inferred from homology"/>
<keyword evidence="3 6" id="KW-1133">Transmembrane helix</keyword>
<dbReference type="InterPro" id="IPR052337">
    <property type="entry name" value="SAT4-like"/>
</dbReference>
<name>A0A6P8B5V3_PYRGI</name>
<comment type="subcellular location">
    <subcellularLocation>
        <location evidence="1">Membrane</location>
        <topology evidence="1">Multi-pass membrane protein</topology>
    </subcellularLocation>
</comment>
<evidence type="ECO:0000313" key="8">
    <source>
        <dbReference type="Proteomes" id="UP000515153"/>
    </source>
</evidence>
<dbReference type="RefSeq" id="XP_030982520.1">
    <property type="nucleotide sequence ID" value="XM_031126553.1"/>
</dbReference>
<organism evidence="8 9">
    <name type="scientific">Pyricularia grisea</name>
    <name type="common">Crabgrass-specific blast fungus</name>
    <name type="synonym">Magnaporthe grisea</name>
    <dbReference type="NCBI Taxonomy" id="148305"/>
    <lineage>
        <taxon>Eukaryota</taxon>
        <taxon>Fungi</taxon>
        <taxon>Dikarya</taxon>
        <taxon>Ascomycota</taxon>
        <taxon>Pezizomycotina</taxon>
        <taxon>Sordariomycetes</taxon>
        <taxon>Sordariomycetidae</taxon>
        <taxon>Magnaporthales</taxon>
        <taxon>Pyriculariaceae</taxon>
        <taxon>Pyricularia</taxon>
    </lineage>
</organism>
<dbReference type="AlphaFoldDB" id="A0A6P8B5V3"/>
<comment type="similarity">
    <text evidence="5">Belongs to the SAT4 family.</text>
</comment>
<dbReference type="GeneID" id="41961462"/>
<evidence type="ECO:0000256" key="6">
    <source>
        <dbReference type="SAM" id="Phobius"/>
    </source>
</evidence>
<evidence type="ECO:0000313" key="9">
    <source>
        <dbReference type="RefSeq" id="XP_030982520.1"/>
    </source>
</evidence>
<evidence type="ECO:0000256" key="5">
    <source>
        <dbReference type="ARBA" id="ARBA00038359"/>
    </source>
</evidence>
<evidence type="ECO:0000256" key="4">
    <source>
        <dbReference type="ARBA" id="ARBA00023136"/>
    </source>
</evidence>
<reference evidence="9" key="3">
    <citation type="submission" date="2025-08" db="UniProtKB">
        <authorList>
            <consortium name="RefSeq"/>
        </authorList>
    </citation>
    <scope>IDENTIFICATION</scope>
    <source>
        <strain evidence="9">NI907</strain>
    </source>
</reference>
<feature type="transmembrane region" description="Helical" evidence="6">
    <location>
        <begin position="15"/>
        <end position="36"/>
    </location>
</feature>
<gene>
    <name evidence="9" type="ORF">PgNI_06530</name>
</gene>
<feature type="transmembrane region" description="Helical" evidence="6">
    <location>
        <begin position="94"/>
        <end position="119"/>
    </location>
</feature>